<organism evidence="1 2">
    <name type="scientific">Choristoneura fumiferana</name>
    <name type="common">Spruce budworm moth</name>
    <name type="synonym">Archips fumiferana</name>
    <dbReference type="NCBI Taxonomy" id="7141"/>
    <lineage>
        <taxon>Eukaryota</taxon>
        <taxon>Metazoa</taxon>
        <taxon>Ecdysozoa</taxon>
        <taxon>Arthropoda</taxon>
        <taxon>Hexapoda</taxon>
        <taxon>Insecta</taxon>
        <taxon>Pterygota</taxon>
        <taxon>Neoptera</taxon>
        <taxon>Endopterygota</taxon>
        <taxon>Lepidoptera</taxon>
        <taxon>Glossata</taxon>
        <taxon>Ditrysia</taxon>
        <taxon>Tortricoidea</taxon>
        <taxon>Tortricidae</taxon>
        <taxon>Tortricinae</taxon>
        <taxon>Choristoneura</taxon>
    </lineage>
</organism>
<name>A0ACC0JRU5_CHOFU</name>
<evidence type="ECO:0000313" key="1">
    <source>
        <dbReference type="EMBL" id="KAI8426890.1"/>
    </source>
</evidence>
<comment type="caution">
    <text evidence="1">The sequence shown here is derived from an EMBL/GenBank/DDBJ whole genome shotgun (WGS) entry which is preliminary data.</text>
</comment>
<keyword evidence="2" id="KW-1185">Reference proteome</keyword>
<protein>
    <submittedName>
        <fullName evidence="1">Uncharacterized protein</fullName>
    </submittedName>
</protein>
<gene>
    <name evidence="1" type="ORF">MSG28_014566</name>
</gene>
<dbReference type="Proteomes" id="UP001064048">
    <property type="component" value="Chromosome 26"/>
</dbReference>
<sequence length="88" mass="9864">MEVLMKGIMISAAVVAAAVAVAVEWWKPQYELGLAALQEPIQHYVRERHVQHDVRHVFQHADEALGKRNVDSCSSTEELIVSRARSTV</sequence>
<accession>A0ACC0JRU5</accession>
<reference evidence="1 2" key="1">
    <citation type="journal article" date="2022" name="Genome Biol. Evol.">
        <title>The Spruce Budworm Genome: Reconstructing the Evolutionary History of Antifreeze Proteins.</title>
        <authorList>
            <person name="Beliveau C."/>
            <person name="Gagne P."/>
            <person name="Picq S."/>
            <person name="Vernygora O."/>
            <person name="Keeling C.I."/>
            <person name="Pinkney K."/>
            <person name="Doucet D."/>
            <person name="Wen F."/>
            <person name="Johnston J.S."/>
            <person name="Maaroufi H."/>
            <person name="Boyle B."/>
            <person name="Laroche J."/>
            <person name="Dewar K."/>
            <person name="Juretic N."/>
            <person name="Blackburn G."/>
            <person name="Nisole A."/>
            <person name="Brunet B."/>
            <person name="Brandao M."/>
            <person name="Lumley L."/>
            <person name="Duan J."/>
            <person name="Quan G."/>
            <person name="Lucarotti C.J."/>
            <person name="Roe A.D."/>
            <person name="Sperling F.A.H."/>
            <person name="Levesque R.C."/>
            <person name="Cusson M."/>
        </authorList>
    </citation>
    <scope>NUCLEOTIDE SEQUENCE [LARGE SCALE GENOMIC DNA]</scope>
    <source>
        <strain evidence="1">Glfc:IPQL:Cfum</strain>
    </source>
</reference>
<proteinExistence type="predicted"/>
<evidence type="ECO:0000313" key="2">
    <source>
        <dbReference type="Proteomes" id="UP001064048"/>
    </source>
</evidence>
<dbReference type="EMBL" id="CM046126">
    <property type="protein sequence ID" value="KAI8426890.1"/>
    <property type="molecule type" value="Genomic_DNA"/>
</dbReference>